<name>A0A062VLL6_9PROT</name>
<dbReference type="Gene3D" id="3.90.190.10">
    <property type="entry name" value="Protein tyrosine phosphatase superfamily"/>
    <property type="match status" value="1"/>
</dbReference>
<dbReference type="RefSeq" id="WP_035594934.1">
    <property type="nucleotide sequence ID" value="NZ_ARYM01000004.1"/>
</dbReference>
<dbReference type="InterPro" id="IPR026893">
    <property type="entry name" value="Tyr/Ser_Pase_IphP-type"/>
</dbReference>
<dbReference type="SUPFAM" id="SSF52799">
    <property type="entry name" value="(Phosphotyrosine protein) phosphatases II"/>
    <property type="match status" value="1"/>
</dbReference>
<dbReference type="Proteomes" id="UP000027100">
    <property type="component" value="Unassembled WGS sequence"/>
</dbReference>
<evidence type="ECO:0000313" key="2">
    <source>
        <dbReference type="Proteomes" id="UP000027100"/>
    </source>
</evidence>
<evidence type="ECO:0008006" key="3">
    <source>
        <dbReference type="Google" id="ProtNLM"/>
    </source>
</evidence>
<dbReference type="Pfam" id="PF13350">
    <property type="entry name" value="Y_phosphatase3"/>
    <property type="match status" value="1"/>
</dbReference>
<accession>A0A062VLL6</accession>
<dbReference type="STRING" id="1280954.HPO_04130"/>
<dbReference type="AlphaFoldDB" id="A0A062VLL6"/>
<dbReference type="PATRIC" id="fig|1280954.3.peg.838"/>
<dbReference type="eggNOG" id="COG2365">
    <property type="taxonomic scope" value="Bacteria"/>
</dbReference>
<dbReference type="InterPro" id="IPR029021">
    <property type="entry name" value="Prot-tyrosine_phosphatase-like"/>
</dbReference>
<sequence length="264" mass="29901">MTDTTTKPRLLKFETIRNFRDFGGYDSRHGGRVKMGRLYRSGHHAEASQDELQKMTALGIHVQADLRRPDEREKFKTRFTAPVTITHDGGRETDAPHIRFLSRMEVSADDADQWMVEYYEAAPFKEHHTSMFSDWFGHLAALDGDAAGLVNCAAGKDRTGILCALTHHILGVSEADIREDYDLTNTAVDVASRLPEAAAYFNDMLGKDYPAEVFRPFMGVHLRYLEKAFATINERAGSIDGYLVDTLKVDEKMQDAIRERLIEK</sequence>
<dbReference type="GO" id="GO:0004721">
    <property type="term" value="F:phosphoprotein phosphatase activity"/>
    <property type="evidence" value="ECO:0007669"/>
    <property type="project" value="InterPro"/>
</dbReference>
<proteinExistence type="predicted"/>
<protein>
    <recommendedName>
        <fullName evidence="3">Protein tyrosine/serine phosphatase</fullName>
    </recommendedName>
</protein>
<comment type="caution">
    <text evidence="1">The sequence shown here is derived from an EMBL/GenBank/DDBJ whole genome shotgun (WGS) entry which is preliminary data.</text>
</comment>
<dbReference type="OrthoDB" id="1188001at2"/>
<dbReference type="EMBL" id="ARYM01000004">
    <property type="protein sequence ID" value="KCZ99545.1"/>
    <property type="molecule type" value="Genomic_DNA"/>
</dbReference>
<evidence type="ECO:0000313" key="1">
    <source>
        <dbReference type="EMBL" id="KCZ99545.1"/>
    </source>
</evidence>
<keyword evidence="2" id="KW-1185">Reference proteome</keyword>
<organism evidence="1 2">
    <name type="scientific">Hyphomonas polymorpha PS728</name>
    <dbReference type="NCBI Taxonomy" id="1280954"/>
    <lineage>
        <taxon>Bacteria</taxon>
        <taxon>Pseudomonadati</taxon>
        <taxon>Pseudomonadota</taxon>
        <taxon>Alphaproteobacteria</taxon>
        <taxon>Hyphomonadales</taxon>
        <taxon>Hyphomonadaceae</taxon>
        <taxon>Hyphomonas</taxon>
    </lineage>
</organism>
<reference evidence="1 2" key="1">
    <citation type="journal article" date="2014" name="Antonie Van Leeuwenhoek">
        <title>Hyphomonas beringensis sp. nov. and Hyphomonas chukchiensis sp. nov., isolated from surface seawater of the Bering Sea and Chukchi Sea.</title>
        <authorList>
            <person name="Li C."/>
            <person name="Lai Q."/>
            <person name="Li G."/>
            <person name="Dong C."/>
            <person name="Wang J."/>
            <person name="Liao Y."/>
            <person name="Shao Z."/>
        </authorList>
    </citation>
    <scope>NUCLEOTIDE SEQUENCE [LARGE SCALE GENOMIC DNA]</scope>
    <source>
        <strain evidence="1 2">PS728</strain>
    </source>
</reference>
<gene>
    <name evidence="1" type="ORF">HPO_04130</name>
</gene>